<evidence type="ECO:0000313" key="4">
    <source>
        <dbReference type="Proteomes" id="UP000000600"/>
    </source>
</evidence>
<sequence length="592" mass="70527">MLSQKLWKSQRIELYFLPPQINKTKEYPNSIEFFVPHSNIWIINCVYTNKLQIHNYCRIINGNLDYHQFYVSFLNNLNDLFFTQNDHNVCLYQSQDIFIIYLFILIFCCISPQCLLTSIPNNFKILLQLFDYSNLSTLNHLNFNNLDVFVFTPYTVYLELKLYQIAFHILQYQIDKKTLPQFKHTDSYNNIILQRMSLLLNEFLLLHSIFINLFFLSFNFSNNDYTKKDTQLSITSNSQNQSIKHFRTTQFNQNQQKFFHLTQQKITIVVIILLGPKIWKSHFSIKYSRIFTMIKQDDAESTDIRINIQSEILAIILSYLIKHDLTVSLLYSYKFRFIKTITTHHQMWMKCIQQNEIPCQKLQQVQFSLDQITSNIIHNHIDTTVLRIQLLEYLRLKQNQQTFTIYSKIIINKILSLLLTPNLISYHLSTNSETYTLVLDMDETLIYYDGDKVHQRPFLLTFLKQMSRLYQLILFTAGLESYANRILSQITIKKYFTHLLFRQHTNIYQDFYGKDLRKLGRLLSRTIIIDNTPECFSLQPENGIQIQTWKGEQSDSILLNLIPILKALRFSNKDVRMKLREYKNCPGLIFPK</sequence>
<dbReference type="AlphaFoldDB" id="A0DPW6"/>
<evidence type="ECO:0000256" key="1">
    <source>
        <dbReference type="RuleBase" id="RU365079"/>
    </source>
</evidence>
<keyword evidence="1" id="KW-1133">Transmembrane helix</keyword>
<dbReference type="SUPFAM" id="SSF56784">
    <property type="entry name" value="HAD-like"/>
    <property type="match status" value="1"/>
</dbReference>
<dbReference type="HOGENOM" id="CLU_461157_0_0_1"/>
<gene>
    <name evidence="3" type="ORF">GSPATT00002482001</name>
</gene>
<evidence type="ECO:0000259" key="2">
    <source>
        <dbReference type="PROSITE" id="PS50969"/>
    </source>
</evidence>
<dbReference type="CDD" id="cd07521">
    <property type="entry name" value="HAD_FCP1-like"/>
    <property type="match status" value="1"/>
</dbReference>
<dbReference type="PANTHER" id="PTHR12210">
    <property type="entry name" value="DULLARD PROTEIN PHOSPHATASE"/>
    <property type="match status" value="1"/>
</dbReference>
<dbReference type="InterPro" id="IPR023214">
    <property type="entry name" value="HAD_sf"/>
</dbReference>
<dbReference type="GO" id="GO:0004721">
    <property type="term" value="F:phosphoprotein phosphatase activity"/>
    <property type="evidence" value="ECO:0000318"/>
    <property type="project" value="GO_Central"/>
</dbReference>
<name>A0DPW6_PARTE</name>
<dbReference type="GeneID" id="5038265"/>
<keyword evidence="1" id="KW-0811">Translocation</keyword>
<dbReference type="InterPro" id="IPR036412">
    <property type="entry name" value="HAD-like_sf"/>
</dbReference>
<keyword evidence="1" id="KW-0472">Membrane</keyword>
<keyword evidence="1" id="KW-0653">Protein transport</keyword>
<comment type="similarity">
    <text evidence="1">Belongs to the TIM50 family.</text>
</comment>
<dbReference type="InParanoid" id="A0DPW6"/>
<comment type="subunit">
    <text evidence="1">Component of the TIM23 complex.</text>
</comment>
<dbReference type="Proteomes" id="UP000000600">
    <property type="component" value="Unassembled WGS sequence"/>
</dbReference>
<proteinExistence type="inferred from homology"/>
<dbReference type="KEGG" id="ptm:GSPATT00002482001"/>
<comment type="subcellular location">
    <subcellularLocation>
        <location evidence="1">Mitochondrion inner membrane</location>
        <topology evidence="1">Single-pass membrane protein</topology>
    </subcellularLocation>
</comment>
<keyword evidence="1" id="KW-0809">Transit peptide</keyword>
<dbReference type="GO" id="GO:0015031">
    <property type="term" value="P:protein transport"/>
    <property type="evidence" value="ECO:0007669"/>
    <property type="project" value="UniProtKB-KW"/>
</dbReference>
<organism evidence="3 4">
    <name type="scientific">Paramecium tetraurelia</name>
    <dbReference type="NCBI Taxonomy" id="5888"/>
    <lineage>
        <taxon>Eukaryota</taxon>
        <taxon>Sar</taxon>
        <taxon>Alveolata</taxon>
        <taxon>Ciliophora</taxon>
        <taxon>Intramacronucleata</taxon>
        <taxon>Oligohymenophorea</taxon>
        <taxon>Peniculida</taxon>
        <taxon>Parameciidae</taxon>
        <taxon>Paramecium</taxon>
    </lineage>
</organism>
<accession>A0DPW6</accession>
<dbReference type="RefSeq" id="XP_001452480.1">
    <property type="nucleotide sequence ID" value="XM_001452443.1"/>
</dbReference>
<feature type="transmembrane region" description="Helical" evidence="1">
    <location>
        <begin position="98"/>
        <end position="119"/>
    </location>
</feature>
<protein>
    <recommendedName>
        <fullName evidence="1">Mitochondrial import inner membrane translocase subunit TIM50</fullName>
    </recommendedName>
</protein>
<dbReference type="SMART" id="SM00577">
    <property type="entry name" value="CPDc"/>
    <property type="match status" value="1"/>
</dbReference>
<dbReference type="GO" id="GO:0005744">
    <property type="term" value="C:TIM23 mitochondrial import inner membrane translocase complex"/>
    <property type="evidence" value="ECO:0007669"/>
    <property type="project" value="UniProtKB-UniRule"/>
</dbReference>
<dbReference type="EMBL" id="CT868540">
    <property type="protein sequence ID" value="CAK85083.1"/>
    <property type="molecule type" value="Genomic_DNA"/>
</dbReference>
<dbReference type="eggNOG" id="KOG1605">
    <property type="taxonomic scope" value="Eukaryota"/>
</dbReference>
<reference evidence="3 4" key="1">
    <citation type="journal article" date="2006" name="Nature">
        <title>Global trends of whole-genome duplications revealed by the ciliate Paramecium tetraurelia.</title>
        <authorList>
            <consortium name="Genoscope"/>
            <person name="Aury J.-M."/>
            <person name="Jaillon O."/>
            <person name="Duret L."/>
            <person name="Noel B."/>
            <person name="Jubin C."/>
            <person name="Porcel B.M."/>
            <person name="Segurens B."/>
            <person name="Daubin V."/>
            <person name="Anthouard V."/>
            <person name="Aiach N."/>
            <person name="Arnaiz O."/>
            <person name="Billaut A."/>
            <person name="Beisson J."/>
            <person name="Blanc I."/>
            <person name="Bouhouche K."/>
            <person name="Camara F."/>
            <person name="Duharcourt S."/>
            <person name="Guigo R."/>
            <person name="Gogendeau D."/>
            <person name="Katinka M."/>
            <person name="Keller A.-M."/>
            <person name="Kissmehl R."/>
            <person name="Klotz C."/>
            <person name="Koll F."/>
            <person name="Le Moue A."/>
            <person name="Lepere C."/>
            <person name="Malinsky S."/>
            <person name="Nowacki M."/>
            <person name="Nowak J.K."/>
            <person name="Plattner H."/>
            <person name="Poulain J."/>
            <person name="Ruiz F."/>
            <person name="Serrano V."/>
            <person name="Zagulski M."/>
            <person name="Dessen P."/>
            <person name="Betermier M."/>
            <person name="Weissenbach J."/>
            <person name="Scarpelli C."/>
            <person name="Schachter V."/>
            <person name="Sperling L."/>
            <person name="Meyer E."/>
            <person name="Cohen J."/>
            <person name="Wincker P."/>
        </authorList>
    </citation>
    <scope>NUCLEOTIDE SEQUENCE [LARGE SCALE GENOMIC DNA]</scope>
    <source>
        <strain evidence="3 4">Stock d4-2</strain>
    </source>
</reference>
<dbReference type="InterPro" id="IPR004274">
    <property type="entry name" value="FCP1_dom"/>
</dbReference>
<dbReference type="OrthoDB" id="277011at2759"/>
<comment type="function">
    <text evidence="1">Essential component of the TIM23 complex, a complex that mediates the translocation of transit peptide-containing proteins across the mitochondrial inner membrane.</text>
</comment>
<keyword evidence="1" id="KW-0812">Transmembrane</keyword>
<comment type="caution">
    <text evidence="1">Lacks conserved residue(s) required for the propagation of feature annotation.</text>
</comment>
<dbReference type="InterPro" id="IPR050365">
    <property type="entry name" value="TIM50"/>
</dbReference>
<keyword evidence="4" id="KW-1185">Reference proteome</keyword>
<dbReference type="Pfam" id="PF03031">
    <property type="entry name" value="NIF"/>
    <property type="match status" value="1"/>
</dbReference>
<keyword evidence="1" id="KW-0813">Transport</keyword>
<feature type="domain" description="FCP1 homology" evidence="2">
    <location>
        <begin position="430"/>
        <end position="568"/>
    </location>
</feature>
<keyword evidence="1" id="KW-0496">Mitochondrion</keyword>
<feature type="transmembrane region" description="Helical" evidence="1">
    <location>
        <begin position="198"/>
        <end position="218"/>
    </location>
</feature>
<dbReference type="STRING" id="5888.A0DPW6"/>
<evidence type="ECO:0000313" key="3">
    <source>
        <dbReference type="EMBL" id="CAK85083.1"/>
    </source>
</evidence>
<dbReference type="FunFam" id="3.40.50.1000:FF:000184">
    <property type="entry name" value="Uncharacterized protein"/>
    <property type="match status" value="1"/>
</dbReference>
<dbReference type="Gene3D" id="3.40.50.1000">
    <property type="entry name" value="HAD superfamily/HAD-like"/>
    <property type="match status" value="1"/>
</dbReference>
<dbReference type="PROSITE" id="PS50969">
    <property type="entry name" value="FCP1"/>
    <property type="match status" value="1"/>
</dbReference>